<gene>
    <name evidence="5" type="ORF">NP493_1143g01022</name>
</gene>
<keyword evidence="2" id="KW-1015">Disulfide bond</keyword>
<evidence type="ECO:0000313" key="5">
    <source>
        <dbReference type="EMBL" id="KAK2170759.1"/>
    </source>
</evidence>
<sequence>MVVINVSAGACGNETAQLTEARGDFGSNYGIDENCRWRIQVDEDQRVRLNFVNFTLPNCSDCSCDKVNIYDGRNATAPLIHTLCGSDLPGNVTSSGNELFIHFQSDGSNRIRGFRIRYSAIEGK</sequence>
<evidence type="ECO:0000256" key="1">
    <source>
        <dbReference type="ARBA" id="ARBA00022737"/>
    </source>
</evidence>
<dbReference type="InterPro" id="IPR000859">
    <property type="entry name" value="CUB_dom"/>
</dbReference>
<dbReference type="FunFam" id="2.60.120.290:FF:000005">
    <property type="entry name" value="Procollagen C-endopeptidase enhancer 1"/>
    <property type="match status" value="1"/>
</dbReference>
<dbReference type="Pfam" id="PF00431">
    <property type="entry name" value="CUB"/>
    <property type="match status" value="1"/>
</dbReference>
<dbReference type="InterPro" id="IPR035914">
    <property type="entry name" value="Sperma_CUB_dom_sf"/>
</dbReference>
<dbReference type="PROSITE" id="PS01180">
    <property type="entry name" value="CUB"/>
    <property type="match status" value="1"/>
</dbReference>
<name>A0AAD9KGH5_RIDPI</name>
<dbReference type="CDD" id="cd00041">
    <property type="entry name" value="CUB"/>
    <property type="match status" value="1"/>
</dbReference>
<dbReference type="SUPFAM" id="SSF49854">
    <property type="entry name" value="Spermadhesin, CUB domain"/>
    <property type="match status" value="1"/>
</dbReference>
<reference evidence="5" key="1">
    <citation type="journal article" date="2023" name="Mol. Biol. Evol.">
        <title>Third-Generation Sequencing Reveals the Adaptive Role of the Epigenome in Three Deep-Sea Polychaetes.</title>
        <authorList>
            <person name="Perez M."/>
            <person name="Aroh O."/>
            <person name="Sun Y."/>
            <person name="Lan Y."/>
            <person name="Juniper S.K."/>
            <person name="Young C.R."/>
            <person name="Angers B."/>
            <person name="Qian P.Y."/>
        </authorList>
    </citation>
    <scope>NUCLEOTIDE SEQUENCE</scope>
    <source>
        <strain evidence="5">R07B-5</strain>
    </source>
</reference>
<feature type="domain" description="CUB" evidence="4">
    <location>
        <begin position="11"/>
        <end position="121"/>
    </location>
</feature>
<protein>
    <recommendedName>
        <fullName evidence="4">CUB domain-containing protein</fullName>
    </recommendedName>
</protein>
<organism evidence="5 6">
    <name type="scientific">Ridgeia piscesae</name>
    <name type="common">Tubeworm</name>
    <dbReference type="NCBI Taxonomy" id="27915"/>
    <lineage>
        <taxon>Eukaryota</taxon>
        <taxon>Metazoa</taxon>
        <taxon>Spiralia</taxon>
        <taxon>Lophotrochozoa</taxon>
        <taxon>Annelida</taxon>
        <taxon>Polychaeta</taxon>
        <taxon>Sedentaria</taxon>
        <taxon>Canalipalpata</taxon>
        <taxon>Sabellida</taxon>
        <taxon>Siboglinidae</taxon>
        <taxon>Ridgeia</taxon>
    </lineage>
</organism>
<keyword evidence="6" id="KW-1185">Reference proteome</keyword>
<dbReference type="Proteomes" id="UP001209878">
    <property type="component" value="Unassembled WGS sequence"/>
</dbReference>
<keyword evidence="1" id="KW-0677">Repeat</keyword>
<dbReference type="EMBL" id="JAODUO010001142">
    <property type="protein sequence ID" value="KAK2170759.1"/>
    <property type="molecule type" value="Genomic_DNA"/>
</dbReference>
<dbReference type="PANTHER" id="PTHR24251">
    <property type="entry name" value="OVOCHYMASE-RELATED"/>
    <property type="match status" value="1"/>
</dbReference>
<proteinExistence type="predicted"/>
<evidence type="ECO:0000313" key="6">
    <source>
        <dbReference type="Proteomes" id="UP001209878"/>
    </source>
</evidence>
<comment type="caution">
    <text evidence="3">Lacks conserved residue(s) required for the propagation of feature annotation.</text>
</comment>
<dbReference type="Gene3D" id="2.60.120.290">
    <property type="entry name" value="Spermadhesin, CUB domain"/>
    <property type="match status" value="1"/>
</dbReference>
<evidence type="ECO:0000259" key="4">
    <source>
        <dbReference type="PROSITE" id="PS01180"/>
    </source>
</evidence>
<dbReference type="AlphaFoldDB" id="A0AAD9KGH5"/>
<evidence type="ECO:0000256" key="2">
    <source>
        <dbReference type="ARBA" id="ARBA00023157"/>
    </source>
</evidence>
<accession>A0AAD9KGH5</accession>
<evidence type="ECO:0000256" key="3">
    <source>
        <dbReference type="PROSITE-ProRule" id="PRU00059"/>
    </source>
</evidence>
<comment type="caution">
    <text evidence="5">The sequence shown here is derived from an EMBL/GenBank/DDBJ whole genome shotgun (WGS) entry which is preliminary data.</text>
</comment>
<dbReference type="SMART" id="SM00042">
    <property type="entry name" value="CUB"/>
    <property type="match status" value="1"/>
</dbReference>